<dbReference type="InterPro" id="IPR050319">
    <property type="entry name" value="ABC_transp_ATP-bind"/>
</dbReference>
<keyword evidence="4 6" id="KW-0067">ATP-binding</keyword>
<accession>A0ABV5CQ47</accession>
<dbReference type="GO" id="GO:0005524">
    <property type="term" value="F:ATP binding"/>
    <property type="evidence" value="ECO:0007669"/>
    <property type="project" value="UniProtKB-KW"/>
</dbReference>
<protein>
    <submittedName>
        <fullName evidence="6">ATP-binding cassette domain-containing protein</fullName>
    </submittedName>
</protein>
<dbReference type="Proteomes" id="UP001582793">
    <property type="component" value="Unassembled WGS sequence"/>
</dbReference>
<dbReference type="Gene3D" id="3.40.50.300">
    <property type="entry name" value="P-loop containing nucleotide triphosphate hydrolases"/>
    <property type="match status" value="1"/>
</dbReference>
<dbReference type="SMART" id="SM00382">
    <property type="entry name" value="AAA"/>
    <property type="match status" value="1"/>
</dbReference>
<dbReference type="RefSeq" id="WP_375734372.1">
    <property type="nucleotide sequence ID" value="NZ_JBCGDC010000031.1"/>
</dbReference>
<evidence type="ECO:0000256" key="4">
    <source>
        <dbReference type="ARBA" id="ARBA00022840"/>
    </source>
</evidence>
<evidence type="ECO:0000313" key="6">
    <source>
        <dbReference type="EMBL" id="MFB6394139.1"/>
    </source>
</evidence>
<evidence type="ECO:0000313" key="7">
    <source>
        <dbReference type="Proteomes" id="UP001582793"/>
    </source>
</evidence>
<evidence type="ECO:0000256" key="3">
    <source>
        <dbReference type="ARBA" id="ARBA00022741"/>
    </source>
</evidence>
<dbReference type="SUPFAM" id="SSF52540">
    <property type="entry name" value="P-loop containing nucleoside triphosphate hydrolases"/>
    <property type="match status" value="1"/>
</dbReference>
<sequence>MRPVSDEVVILEAGRTVASGPPARILAPRRPPKTATAVRVPVDAALSAAGVCATYGRRTVLTAVSFTARERECLAVVGPSGSGKSTLARCLVGLHPYRGTVTLHGQPVARATGDRTAAHRRDLQLVAQDSVAALNPRETVGQALLRPLRHLRGLPVPQASAEATNLLARVHLPAGYVDRRPASLSGGERQRVNLARALACRPRVLVCDEVTSALDVHTGEAMLALLAELRRDLGLTVVLITHDLATVARWADAVVVLDNGRVVESGPTAAVLRAPGHAVTRALVGATGAAPD</sequence>
<dbReference type="PROSITE" id="PS50893">
    <property type="entry name" value="ABC_TRANSPORTER_2"/>
    <property type="match status" value="1"/>
</dbReference>
<reference evidence="6 7" key="1">
    <citation type="submission" date="2024-04" db="EMBL/GenBank/DDBJ databases">
        <title>Polymorphospora sp. isolated from Baiyangdian Lake in Xiong'an New Area.</title>
        <authorList>
            <person name="Zhang X."/>
            <person name="Liu J."/>
        </authorList>
    </citation>
    <scope>NUCLEOTIDE SEQUENCE [LARGE SCALE GENOMIC DNA]</scope>
    <source>
        <strain evidence="6 7">2-325</strain>
    </source>
</reference>
<dbReference type="InterPro" id="IPR003439">
    <property type="entry name" value="ABC_transporter-like_ATP-bd"/>
</dbReference>
<dbReference type="PANTHER" id="PTHR43776:SF7">
    <property type="entry name" value="D,D-DIPEPTIDE TRANSPORT ATP-BINDING PROTEIN DDPF-RELATED"/>
    <property type="match status" value="1"/>
</dbReference>
<keyword evidence="2" id="KW-0813">Transport</keyword>
<gene>
    <name evidence="6" type="ORF">AAFH96_13620</name>
</gene>
<dbReference type="PANTHER" id="PTHR43776">
    <property type="entry name" value="TRANSPORT ATP-BINDING PROTEIN"/>
    <property type="match status" value="1"/>
</dbReference>
<keyword evidence="3" id="KW-0547">Nucleotide-binding</keyword>
<proteinExistence type="inferred from homology"/>
<dbReference type="PROSITE" id="PS00211">
    <property type="entry name" value="ABC_TRANSPORTER_1"/>
    <property type="match status" value="1"/>
</dbReference>
<dbReference type="InterPro" id="IPR003593">
    <property type="entry name" value="AAA+_ATPase"/>
</dbReference>
<dbReference type="CDD" id="cd03257">
    <property type="entry name" value="ABC_NikE_OppD_transporters"/>
    <property type="match status" value="1"/>
</dbReference>
<comment type="similarity">
    <text evidence="1">Belongs to the ABC transporter superfamily.</text>
</comment>
<dbReference type="EMBL" id="JBCGDC010000031">
    <property type="protein sequence ID" value="MFB6394139.1"/>
    <property type="molecule type" value="Genomic_DNA"/>
</dbReference>
<evidence type="ECO:0000259" key="5">
    <source>
        <dbReference type="PROSITE" id="PS50893"/>
    </source>
</evidence>
<dbReference type="InterPro" id="IPR027417">
    <property type="entry name" value="P-loop_NTPase"/>
</dbReference>
<dbReference type="InterPro" id="IPR017871">
    <property type="entry name" value="ABC_transporter-like_CS"/>
</dbReference>
<feature type="domain" description="ABC transporter" evidence="5">
    <location>
        <begin position="46"/>
        <end position="284"/>
    </location>
</feature>
<evidence type="ECO:0000256" key="1">
    <source>
        <dbReference type="ARBA" id="ARBA00005417"/>
    </source>
</evidence>
<organism evidence="6 7">
    <name type="scientific">Polymorphospora lycopeni</name>
    <dbReference type="NCBI Taxonomy" id="3140240"/>
    <lineage>
        <taxon>Bacteria</taxon>
        <taxon>Bacillati</taxon>
        <taxon>Actinomycetota</taxon>
        <taxon>Actinomycetes</taxon>
        <taxon>Micromonosporales</taxon>
        <taxon>Micromonosporaceae</taxon>
        <taxon>Polymorphospora</taxon>
    </lineage>
</organism>
<name>A0ABV5CQ47_9ACTN</name>
<dbReference type="Pfam" id="PF00005">
    <property type="entry name" value="ABC_tran"/>
    <property type="match status" value="1"/>
</dbReference>
<evidence type="ECO:0000256" key="2">
    <source>
        <dbReference type="ARBA" id="ARBA00022448"/>
    </source>
</evidence>
<comment type="caution">
    <text evidence="6">The sequence shown here is derived from an EMBL/GenBank/DDBJ whole genome shotgun (WGS) entry which is preliminary data.</text>
</comment>
<keyword evidence="7" id="KW-1185">Reference proteome</keyword>